<evidence type="ECO:0008006" key="3">
    <source>
        <dbReference type="Google" id="ProtNLM"/>
    </source>
</evidence>
<dbReference type="EMBL" id="NIZT01000028">
    <property type="protein sequence ID" value="RBQ23109.1"/>
    <property type="molecule type" value="Genomic_DNA"/>
</dbReference>
<name>A0A366MCA8_9EURY</name>
<protein>
    <recommendedName>
        <fullName evidence="3">Alpha/beta hydrolase</fullName>
    </recommendedName>
</protein>
<dbReference type="InterPro" id="IPR029058">
    <property type="entry name" value="AB_hydrolase_fold"/>
</dbReference>
<evidence type="ECO:0000313" key="2">
    <source>
        <dbReference type="Proteomes" id="UP000253099"/>
    </source>
</evidence>
<dbReference type="AlphaFoldDB" id="A0A366MCA8"/>
<dbReference type="Gene3D" id="3.40.50.1820">
    <property type="entry name" value="alpha/beta hydrolase"/>
    <property type="match status" value="1"/>
</dbReference>
<dbReference type="Proteomes" id="UP000253099">
    <property type="component" value="Unassembled WGS sequence"/>
</dbReference>
<reference evidence="1 2" key="1">
    <citation type="submission" date="2018-06" db="EMBL/GenBank/DDBJ databases">
        <title>Genomic insight into two independent archaeal endosymbiosis events.</title>
        <authorList>
            <person name="Lind A.E."/>
            <person name="Lewis W.H."/>
            <person name="Spang A."/>
            <person name="Guy L."/>
            <person name="Embley M.T."/>
            <person name="Ettema T.J.G."/>
        </authorList>
    </citation>
    <scope>NUCLEOTIDE SEQUENCE [LARGE SCALE GENOMIC DNA]</scope>
    <source>
        <strain evidence="1">NOE</strain>
    </source>
</reference>
<accession>A0A366MCA8</accession>
<proteinExistence type="predicted"/>
<gene>
    <name evidence="1" type="ORF">ALNOE001_11250</name>
</gene>
<organism evidence="1 2">
    <name type="scientific">Candidatus Methanobinarius endosymbioticus</name>
    <dbReference type="NCBI Taxonomy" id="2006182"/>
    <lineage>
        <taxon>Archaea</taxon>
        <taxon>Methanobacteriati</taxon>
        <taxon>Methanobacteriota</taxon>
        <taxon>Methanomada group</taxon>
        <taxon>Methanobacteria</taxon>
        <taxon>Methanobacteriales</taxon>
        <taxon>Methanobacteriaceae</taxon>
        <taxon>Candidatus Methanobinarius</taxon>
    </lineage>
</organism>
<sequence length="36" mass="4058">MKILKDISYEDDSLQRLDIYDPKKVNGAVIIVIHGG</sequence>
<evidence type="ECO:0000313" key="1">
    <source>
        <dbReference type="EMBL" id="RBQ23109.1"/>
    </source>
</evidence>
<keyword evidence="2" id="KW-1185">Reference proteome</keyword>
<comment type="caution">
    <text evidence="1">The sequence shown here is derived from an EMBL/GenBank/DDBJ whole genome shotgun (WGS) entry which is preliminary data.</text>
</comment>